<gene>
    <name evidence="6" type="ORF">HELGO_WM32099</name>
</gene>
<evidence type="ECO:0000256" key="4">
    <source>
        <dbReference type="SAM" id="Phobius"/>
    </source>
</evidence>
<dbReference type="SUPFAM" id="SSF48452">
    <property type="entry name" value="TPR-like"/>
    <property type="match status" value="2"/>
</dbReference>
<keyword evidence="2 3" id="KW-0802">TPR repeat</keyword>
<evidence type="ECO:0000259" key="5">
    <source>
        <dbReference type="Pfam" id="PF12770"/>
    </source>
</evidence>
<dbReference type="Gene3D" id="1.25.40.10">
    <property type="entry name" value="Tetratricopeptide repeat domain"/>
    <property type="match status" value="2"/>
</dbReference>
<dbReference type="InterPro" id="IPR024983">
    <property type="entry name" value="CHAT_dom"/>
</dbReference>
<keyword evidence="4" id="KW-0472">Membrane</keyword>
<keyword evidence="4" id="KW-0812">Transmembrane</keyword>
<dbReference type="Pfam" id="PF13424">
    <property type="entry name" value="TPR_12"/>
    <property type="match status" value="3"/>
</dbReference>
<dbReference type="Pfam" id="PF12770">
    <property type="entry name" value="CHAT"/>
    <property type="match status" value="1"/>
</dbReference>
<protein>
    <recommendedName>
        <fullName evidence="5">CHAT domain-containing protein</fullName>
    </recommendedName>
</protein>
<feature type="non-terminal residue" evidence="6">
    <location>
        <position position="1"/>
    </location>
</feature>
<keyword evidence="4" id="KW-1133">Transmembrane helix</keyword>
<name>A0A6S6S4E4_9BACT</name>
<organism evidence="6">
    <name type="scientific">uncultured Aureispira sp</name>
    <dbReference type="NCBI Taxonomy" id="1331704"/>
    <lineage>
        <taxon>Bacteria</taxon>
        <taxon>Pseudomonadati</taxon>
        <taxon>Bacteroidota</taxon>
        <taxon>Saprospiria</taxon>
        <taxon>Saprospirales</taxon>
        <taxon>Saprospiraceae</taxon>
        <taxon>Aureispira</taxon>
        <taxon>environmental samples</taxon>
    </lineage>
</organism>
<keyword evidence="1" id="KW-0677">Repeat</keyword>
<proteinExistence type="predicted"/>
<evidence type="ECO:0000256" key="3">
    <source>
        <dbReference type="PROSITE-ProRule" id="PRU00339"/>
    </source>
</evidence>
<accession>A0A6S6S4E4</accession>
<evidence type="ECO:0000256" key="2">
    <source>
        <dbReference type="ARBA" id="ARBA00022803"/>
    </source>
</evidence>
<evidence type="ECO:0000313" key="6">
    <source>
        <dbReference type="EMBL" id="CAA6802533.1"/>
    </source>
</evidence>
<dbReference type="InterPro" id="IPR019734">
    <property type="entry name" value="TPR_rpt"/>
</dbReference>
<feature type="repeat" description="TPR" evidence="3">
    <location>
        <begin position="90"/>
        <end position="123"/>
    </location>
</feature>
<dbReference type="AlphaFoldDB" id="A0A6S6S4E4"/>
<feature type="domain" description="CHAT" evidence="5">
    <location>
        <begin position="725"/>
        <end position="1022"/>
    </location>
</feature>
<dbReference type="SMART" id="SM00028">
    <property type="entry name" value="TPR"/>
    <property type="match status" value="7"/>
</dbReference>
<feature type="repeat" description="TPR" evidence="3">
    <location>
        <begin position="342"/>
        <end position="375"/>
    </location>
</feature>
<evidence type="ECO:0000256" key="1">
    <source>
        <dbReference type="ARBA" id="ARBA00022737"/>
    </source>
</evidence>
<dbReference type="InterPro" id="IPR011990">
    <property type="entry name" value="TPR-like_helical_dom_sf"/>
</dbReference>
<dbReference type="PROSITE" id="PS50005">
    <property type="entry name" value="TPR"/>
    <property type="match status" value="2"/>
</dbReference>
<feature type="transmembrane region" description="Helical" evidence="4">
    <location>
        <begin position="1036"/>
        <end position="1056"/>
    </location>
</feature>
<dbReference type="EMBL" id="CACVAQ010000077">
    <property type="protein sequence ID" value="CAA6802533.1"/>
    <property type="molecule type" value="Genomic_DNA"/>
</dbReference>
<dbReference type="PANTHER" id="PTHR45641">
    <property type="entry name" value="TETRATRICOPEPTIDE REPEAT PROTEIN (AFU_ORTHOLOGUE AFUA_6G03870)"/>
    <property type="match status" value="1"/>
</dbReference>
<sequence>SKRVFLSYLFPPYSNASLHMIKFVLFLIFSFSIPFDAFSQNLEERTLSELDSLVVSADQQGDFNTMLQYAEQGSQLALRQNDNVPDTLYTSYLQSIGLSYEMLGNYDKAYSNYKKAADILEKIVGTQHPLYATALANIAAYYWVVGNYQKSETLYLSAQKICRNSIGENNQTFTYIQNDLALLYESMGAYEEAEILYLKNIEYEKRNLTKGSYSYASSLNNLASIYYLMNQLEKAEPLFLQTKEIWADLLGKESPDYALVTNNLALLYTQKGQFYKSAKLYSEAVNLNKIIYGEEHPSYTLTLNNLAGCYSKLREYAKAEKTYLLVQEIWSKKYAPKHPKQVFSLNNLGFLYLEMKDYDKAKRVFNKAFKILQEGQPNYNLFTLVLRNASNLYYHSKQEEIALVYGIASLVYGTKNKRPIFDIFPENIQDFRLTEDLIQFCQTLSPKDIQRFGKLDYQDPSASNQTFKYLLAITKAQYQKAVEVGSTDAAKKHLLYNYHLAQAAVQSNETTLMHFSENKDKLNALRHNVIFSTFGMNAAKLLGEEKYIRAAFCFIEQNKSILLTSAFQGDKAQAIMGLPDSIAQQEAELKAQKAILQKEQYGTSDIEASNALRAKQNQLNLNIDDFLKVIEKEYPKYHTLKYKNIISTTEEIQQSLDSKTALLEYFITDSSTFLFTITSNQVNIIPIEFSKKIINQKAKELRKALTSYQFLIEEPSVAYENYTSVAHWFYKNLVAPALQDPSLENLIIITDGALGHLPFEAFLTEYNQRKTDYNKLNYLINQYNISYSYSATLWKENLKMPKKVNNQQLLACASSYSSPDSSLLAIRSLYEFKIRSNLEALSAAKEEVQVLSNDFKGLFLTGANSTEANFKKNAPNYSVIHLAMHGILHRRQPILSSLAFTEDKDTLENNFLQAYEIAHLKLNADLVVLSSCETGYGKFEQGEGILSLARSFMYAGTPSLIVSLWQVNDQSTAFIMQGLYTYLSQGYSKDRALSQAKLDYIKKAKDFAAHPAFWSPFIQLGDASPIELKTNLRPHWFFPALLGLISLMIALFWFFFKKRKK</sequence>
<dbReference type="PANTHER" id="PTHR45641:SF19">
    <property type="entry name" value="NEPHROCYSTIN-3"/>
    <property type="match status" value="1"/>
</dbReference>
<reference evidence="6" key="1">
    <citation type="submission" date="2020-01" db="EMBL/GenBank/DDBJ databases">
        <authorList>
            <person name="Meier V. D."/>
            <person name="Meier V D."/>
        </authorList>
    </citation>
    <scope>NUCLEOTIDE SEQUENCE</scope>
    <source>
        <strain evidence="6">HLG_WM_MAG_10</strain>
    </source>
</reference>